<dbReference type="InterPro" id="IPR039425">
    <property type="entry name" value="RNA_pol_sigma-70-like"/>
</dbReference>
<dbReference type="Gene3D" id="1.10.10.10">
    <property type="entry name" value="Winged helix-like DNA-binding domain superfamily/Winged helix DNA-binding domain"/>
    <property type="match status" value="1"/>
</dbReference>
<keyword evidence="4" id="KW-0238">DNA-binding</keyword>
<sequence length="184" mass="21681">MDNGESSYRRFLAGDNEGLYEIICTYQTGLILYLNSYVQNIHTAEDMAESTFVELMIKRPKFSGKSSFKTWLYAIGRNITAKHLRKLTKLSVVPLESQEYLADEQNVEIDYIKSEQKRLVHQALHSLKLEYRQILYLIYFEGFNKEEAALIMNKSERQIKDLLFNSKKALKDELERRGFEYEEL</sequence>
<organism evidence="8 9">
    <name type="scientific">Ruminococcus flavefaciens 007c</name>
    <dbReference type="NCBI Taxonomy" id="1341157"/>
    <lineage>
        <taxon>Bacteria</taxon>
        <taxon>Bacillati</taxon>
        <taxon>Bacillota</taxon>
        <taxon>Clostridia</taxon>
        <taxon>Eubacteriales</taxon>
        <taxon>Oscillospiraceae</taxon>
        <taxon>Ruminococcus</taxon>
    </lineage>
</organism>
<evidence type="ECO:0000256" key="4">
    <source>
        <dbReference type="ARBA" id="ARBA00023125"/>
    </source>
</evidence>
<dbReference type="EMBL" id="ATAX01000022">
    <property type="protein sequence ID" value="EWM53968.1"/>
    <property type="molecule type" value="Genomic_DNA"/>
</dbReference>
<evidence type="ECO:0000259" key="6">
    <source>
        <dbReference type="Pfam" id="PF04542"/>
    </source>
</evidence>
<keyword evidence="3" id="KW-0731">Sigma factor</keyword>
<dbReference type="PANTHER" id="PTHR43133">
    <property type="entry name" value="RNA POLYMERASE ECF-TYPE SIGMA FACTO"/>
    <property type="match status" value="1"/>
</dbReference>
<dbReference type="OrthoDB" id="1706725at2"/>
<dbReference type="AlphaFoldDB" id="W7UJH4"/>
<evidence type="ECO:0000256" key="1">
    <source>
        <dbReference type="ARBA" id="ARBA00010641"/>
    </source>
</evidence>
<dbReference type="Pfam" id="PF08281">
    <property type="entry name" value="Sigma70_r4_2"/>
    <property type="match status" value="1"/>
</dbReference>
<dbReference type="Proteomes" id="UP000019365">
    <property type="component" value="Unassembled WGS sequence"/>
</dbReference>
<evidence type="ECO:0000313" key="9">
    <source>
        <dbReference type="Proteomes" id="UP000019365"/>
    </source>
</evidence>
<dbReference type="Pfam" id="PF04542">
    <property type="entry name" value="Sigma70_r2"/>
    <property type="match status" value="1"/>
</dbReference>
<comment type="caution">
    <text evidence="8">The sequence shown here is derived from an EMBL/GenBank/DDBJ whole genome shotgun (WGS) entry which is preliminary data.</text>
</comment>
<evidence type="ECO:0000256" key="2">
    <source>
        <dbReference type="ARBA" id="ARBA00023015"/>
    </source>
</evidence>
<name>W7UJH4_RUMFL</name>
<keyword evidence="5" id="KW-0804">Transcription</keyword>
<accession>W7UJH4</accession>
<dbReference type="RefSeq" id="WP_037298455.1">
    <property type="nucleotide sequence ID" value="NZ_ATAX01000022.1"/>
</dbReference>
<gene>
    <name evidence="8" type="ORF">RF007C_03395</name>
</gene>
<dbReference type="SUPFAM" id="SSF88946">
    <property type="entry name" value="Sigma2 domain of RNA polymerase sigma factors"/>
    <property type="match status" value="1"/>
</dbReference>
<feature type="domain" description="RNA polymerase sigma factor 70 region 4 type 2" evidence="7">
    <location>
        <begin position="118"/>
        <end position="170"/>
    </location>
</feature>
<comment type="similarity">
    <text evidence="1">Belongs to the sigma-70 factor family. ECF subfamily.</text>
</comment>
<evidence type="ECO:0000256" key="5">
    <source>
        <dbReference type="ARBA" id="ARBA00023163"/>
    </source>
</evidence>
<evidence type="ECO:0000259" key="7">
    <source>
        <dbReference type="Pfam" id="PF08281"/>
    </source>
</evidence>
<dbReference type="eggNOG" id="COG1595">
    <property type="taxonomic scope" value="Bacteria"/>
</dbReference>
<dbReference type="Gene3D" id="1.10.1740.10">
    <property type="match status" value="1"/>
</dbReference>
<dbReference type="GO" id="GO:0016987">
    <property type="term" value="F:sigma factor activity"/>
    <property type="evidence" value="ECO:0007669"/>
    <property type="project" value="UniProtKB-KW"/>
</dbReference>
<dbReference type="InterPro" id="IPR036388">
    <property type="entry name" value="WH-like_DNA-bd_sf"/>
</dbReference>
<dbReference type="SUPFAM" id="SSF88659">
    <property type="entry name" value="Sigma3 and sigma4 domains of RNA polymerase sigma factors"/>
    <property type="match status" value="1"/>
</dbReference>
<dbReference type="InterPro" id="IPR013325">
    <property type="entry name" value="RNA_pol_sigma_r2"/>
</dbReference>
<evidence type="ECO:0000313" key="8">
    <source>
        <dbReference type="EMBL" id="EWM53968.1"/>
    </source>
</evidence>
<dbReference type="NCBIfam" id="TIGR02937">
    <property type="entry name" value="sigma70-ECF"/>
    <property type="match status" value="1"/>
</dbReference>
<dbReference type="PANTHER" id="PTHR43133:SF8">
    <property type="entry name" value="RNA POLYMERASE SIGMA FACTOR HI_1459-RELATED"/>
    <property type="match status" value="1"/>
</dbReference>
<keyword evidence="9" id="KW-1185">Reference proteome</keyword>
<dbReference type="PATRIC" id="fig|1341157.4.peg.1331"/>
<dbReference type="InterPro" id="IPR013324">
    <property type="entry name" value="RNA_pol_sigma_r3/r4-like"/>
</dbReference>
<dbReference type="InterPro" id="IPR007627">
    <property type="entry name" value="RNA_pol_sigma70_r2"/>
</dbReference>
<protein>
    <submittedName>
        <fullName evidence="8">RNA polymerase subunit sigma-24</fullName>
    </submittedName>
</protein>
<dbReference type="InterPro" id="IPR013249">
    <property type="entry name" value="RNA_pol_sigma70_r4_t2"/>
</dbReference>
<keyword evidence="2" id="KW-0805">Transcription regulation</keyword>
<feature type="domain" description="RNA polymerase sigma-70 region 2" evidence="6">
    <location>
        <begin position="26"/>
        <end position="88"/>
    </location>
</feature>
<dbReference type="GO" id="GO:0003677">
    <property type="term" value="F:DNA binding"/>
    <property type="evidence" value="ECO:0007669"/>
    <property type="project" value="UniProtKB-KW"/>
</dbReference>
<proteinExistence type="inferred from homology"/>
<evidence type="ECO:0000256" key="3">
    <source>
        <dbReference type="ARBA" id="ARBA00023082"/>
    </source>
</evidence>
<dbReference type="InterPro" id="IPR014284">
    <property type="entry name" value="RNA_pol_sigma-70_dom"/>
</dbReference>
<reference evidence="8 9" key="1">
    <citation type="journal article" date="2014" name="PLoS ONE">
        <title>Rumen cellulosomics: divergent fiber-degrading strategies revealed by comparative genome-wide analysis of six ruminococcal strains.</title>
        <authorList>
            <person name="Dassa B."/>
            <person name="Borovok I."/>
            <person name="Ruimy-Israeli V."/>
            <person name="Lamed R."/>
            <person name="Flint H.J."/>
            <person name="Duncan S.H."/>
            <person name="Henrissat B."/>
            <person name="Coutinho P."/>
            <person name="Morrison M."/>
            <person name="Mosoni P."/>
            <person name="Yeoman C.J."/>
            <person name="White B.A."/>
            <person name="Bayer E.A."/>
        </authorList>
    </citation>
    <scope>NUCLEOTIDE SEQUENCE [LARGE SCALE GENOMIC DNA]</scope>
    <source>
        <strain evidence="8 9">007c</strain>
    </source>
</reference>
<dbReference type="GO" id="GO:0006352">
    <property type="term" value="P:DNA-templated transcription initiation"/>
    <property type="evidence" value="ECO:0007669"/>
    <property type="project" value="InterPro"/>
</dbReference>